<evidence type="ECO:0000256" key="4">
    <source>
        <dbReference type="ARBA" id="ARBA00022552"/>
    </source>
</evidence>
<accession>A0A9D3RNU1</accession>
<dbReference type="FunFam" id="1.10.10.2150:FF:000001">
    <property type="entry name" value="Ribosomal RNA-processing protein 8"/>
    <property type="match status" value="1"/>
</dbReference>
<dbReference type="GO" id="GO:0005730">
    <property type="term" value="C:nucleolus"/>
    <property type="evidence" value="ECO:0007669"/>
    <property type="project" value="UniProtKB-SubCell"/>
</dbReference>
<organism evidence="11 12">
    <name type="scientific">Anguilla anguilla</name>
    <name type="common">European freshwater eel</name>
    <name type="synonym">Muraena anguilla</name>
    <dbReference type="NCBI Taxonomy" id="7936"/>
    <lineage>
        <taxon>Eukaryota</taxon>
        <taxon>Metazoa</taxon>
        <taxon>Chordata</taxon>
        <taxon>Craniata</taxon>
        <taxon>Vertebrata</taxon>
        <taxon>Euteleostomi</taxon>
        <taxon>Actinopterygii</taxon>
        <taxon>Neopterygii</taxon>
        <taxon>Teleostei</taxon>
        <taxon>Anguilliformes</taxon>
        <taxon>Anguillidae</taxon>
        <taxon>Anguilla</taxon>
    </lineage>
</organism>
<evidence type="ECO:0000313" key="11">
    <source>
        <dbReference type="EMBL" id="KAG5837554.1"/>
    </source>
</evidence>
<gene>
    <name evidence="11" type="ORF">ANANG_G00240580</name>
</gene>
<feature type="compositionally biased region" description="Basic and acidic residues" evidence="10">
    <location>
        <begin position="570"/>
        <end position="593"/>
    </location>
</feature>
<dbReference type="InterPro" id="IPR007823">
    <property type="entry name" value="RRP8"/>
</dbReference>
<keyword evidence="5 9" id="KW-0489">Methyltransferase</keyword>
<keyword evidence="7 9" id="KW-0949">S-adenosyl-L-methionine</keyword>
<keyword evidence="12" id="KW-1185">Reference proteome</keyword>
<feature type="compositionally biased region" description="Basic residues" evidence="10">
    <location>
        <begin position="217"/>
        <end position="231"/>
    </location>
</feature>
<feature type="compositionally biased region" description="Basic residues" evidence="10">
    <location>
        <begin position="78"/>
        <end position="92"/>
    </location>
</feature>
<dbReference type="Proteomes" id="UP001044222">
    <property type="component" value="Chromosome 13"/>
</dbReference>
<feature type="compositionally biased region" description="Low complexity" evidence="10">
    <location>
        <begin position="275"/>
        <end position="285"/>
    </location>
</feature>
<dbReference type="EC" id="2.1.1.-" evidence="9"/>
<dbReference type="GO" id="GO:0042149">
    <property type="term" value="P:cellular response to glucose starvation"/>
    <property type="evidence" value="ECO:0007669"/>
    <property type="project" value="TreeGrafter"/>
</dbReference>
<dbReference type="GO" id="GO:0006364">
    <property type="term" value="P:rRNA processing"/>
    <property type="evidence" value="ECO:0007669"/>
    <property type="project" value="UniProtKB-UniRule"/>
</dbReference>
<evidence type="ECO:0000256" key="7">
    <source>
        <dbReference type="ARBA" id="ARBA00022691"/>
    </source>
</evidence>
<dbReference type="InterPro" id="IPR029063">
    <property type="entry name" value="SAM-dependent_MTases_sf"/>
</dbReference>
<keyword evidence="4 9" id="KW-0698">rRNA processing</keyword>
<name>A0A9D3RNU1_ANGAN</name>
<dbReference type="GO" id="GO:0005677">
    <property type="term" value="C:chromatin silencing complex"/>
    <property type="evidence" value="ECO:0007669"/>
    <property type="project" value="TreeGrafter"/>
</dbReference>
<comment type="caution">
    <text evidence="11">The sequence shown here is derived from an EMBL/GenBank/DDBJ whole genome shotgun (WGS) entry which is preliminary data.</text>
</comment>
<evidence type="ECO:0000256" key="1">
    <source>
        <dbReference type="ARBA" id="ARBA00004604"/>
    </source>
</evidence>
<dbReference type="GO" id="GO:0033553">
    <property type="term" value="C:rDNA heterochromatin"/>
    <property type="evidence" value="ECO:0007669"/>
    <property type="project" value="TreeGrafter"/>
</dbReference>
<dbReference type="Gene3D" id="3.40.50.150">
    <property type="entry name" value="Vaccinia Virus protein VP39"/>
    <property type="match status" value="1"/>
</dbReference>
<dbReference type="GO" id="GO:0046015">
    <property type="term" value="P:regulation of transcription by glucose"/>
    <property type="evidence" value="ECO:0007669"/>
    <property type="project" value="TreeGrafter"/>
</dbReference>
<evidence type="ECO:0000256" key="3">
    <source>
        <dbReference type="ARBA" id="ARBA00020203"/>
    </source>
</evidence>
<feature type="compositionally biased region" description="Basic residues" evidence="10">
    <location>
        <begin position="160"/>
        <end position="174"/>
    </location>
</feature>
<evidence type="ECO:0000256" key="2">
    <source>
        <dbReference type="ARBA" id="ARBA00006301"/>
    </source>
</evidence>
<dbReference type="SUPFAM" id="SSF53335">
    <property type="entry name" value="S-adenosyl-L-methionine-dependent methyltransferases"/>
    <property type="match status" value="1"/>
</dbReference>
<protein>
    <recommendedName>
        <fullName evidence="3 9">Ribosomal RNA-processing protein 8</fullName>
        <ecNumber evidence="9">2.1.1.-</ecNumber>
    </recommendedName>
</protein>
<dbReference type="PANTHER" id="PTHR12787:SF0">
    <property type="entry name" value="RIBOSOMAL RNA-PROCESSING PROTEIN 8"/>
    <property type="match status" value="1"/>
</dbReference>
<sequence>MFVEEEEWNDDPDAEALTRAVIRGTERLDSANVTPKGVGKRSLLRTLQTLGSAPKWTNGSLRERSGSDSEGEAVPSSSKRKKKRSKKRKRARGAGNEGEEKGKREGEEEDPGAVVAKKKRPKEAKSTNAGKPELVRDRQSEDPRPETTDAGGSKLSRQQWRNRSKMKRKSKNKFRPRDEPTASAEKADPEAPEPGRATGGGGGAFPFPTQRNEPSGRRRRKTPRRGSRTRAKREGAKRKEGGEEESGVRLADARPGTDKKRRRENRKATLGDGSEGTTGSSGTAAEPDEGEQREEDAGGEAAPHAAWRRRRRSGGKARSAEQEEEEDGETEQKEDGEEEDGAGEATAADESVPDRSSALRARMEQRLESARFRYLNEQLYTCSSREARRMFLRDPQAFGVYHRGYTAQVQRWPVNPVDAIISYIKHKPASLVVADFGCGDCKIARSVKNEVHSFDLAPVCDLVTVCDMAHVPLGNATVDIAVFCLSLMGTNLADFLVEANRVLVMGFENVRVAGALSGLGFKLVAKDTENSHFYSFEFVKMGGAADRHGRAGLELRPCVYKKLLRRRATARRDETERERAREGQTDGRRREGKGSSGGNTEPSGRGADVKTARPPPAVPLP</sequence>
<dbReference type="GO" id="GO:0032259">
    <property type="term" value="P:methylation"/>
    <property type="evidence" value="ECO:0007669"/>
    <property type="project" value="UniProtKB-KW"/>
</dbReference>
<evidence type="ECO:0000256" key="10">
    <source>
        <dbReference type="SAM" id="MobiDB-lite"/>
    </source>
</evidence>
<dbReference type="AlphaFoldDB" id="A0A9D3RNU1"/>
<evidence type="ECO:0000256" key="8">
    <source>
        <dbReference type="ARBA" id="ARBA00023242"/>
    </source>
</evidence>
<comment type="subcellular location">
    <subcellularLocation>
        <location evidence="1 9">Nucleus</location>
        <location evidence="1 9">Nucleolus</location>
    </subcellularLocation>
</comment>
<feature type="compositionally biased region" description="Acidic residues" evidence="10">
    <location>
        <begin position="322"/>
        <end position="342"/>
    </location>
</feature>
<dbReference type="Pfam" id="PF05148">
    <property type="entry name" value="Methyltransf_8"/>
    <property type="match status" value="1"/>
</dbReference>
<comment type="function">
    <text evidence="9">Probable methyltransferase required to silence rDNA.</text>
</comment>
<keyword evidence="6 9" id="KW-0808">Transferase</keyword>
<dbReference type="Gene3D" id="1.10.10.2150">
    <property type="entry name" value="Ribosomal RNA-processing protein 8, N-terminal domain"/>
    <property type="match status" value="1"/>
</dbReference>
<comment type="similarity">
    <text evidence="2 9">Belongs to the methyltransferase superfamily. RRP8 family.</text>
</comment>
<feature type="compositionally biased region" description="Polar residues" evidence="10">
    <location>
        <begin position="45"/>
        <end position="60"/>
    </location>
</feature>
<dbReference type="EMBL" id="JAFIRN010000013">
    <property type="protein sequence ID" value="KAG5837554.1"/>
    <property type="molecule type" value="Genomic_DNA"/>
</dbReference>
<feature type="region of interest" description="Disordered" evidence="10">
    <location>
        <begin position="30"/>
        <end position="360"/>
    </location>
</feature>
<evidence type="ECO:0000313" key="12">
    <source>
        <dbReference type="Proteomes" id="UP001044222"/>
    </source>
</evidence>
<feature type="compositionally biased region" description="Basic and acidic residues" evidence="10">
    <location>
        <begin position="175"/>
        <end position="189"/>
    </location>
</feature>
<dbReference type="PANTHER" id="PTHR12787">
    <property type="entry name" value="RIBOSOMAL RNA-PROCESSING PROTEIN 8"/>
    <property type="match status" value="1"/>
</dbReference>
<evidence type="ECO:0000256" key="6">
    <source>
        <dbReference type="ARBA" id="ARBA00022679"/>
    </source>
</evidence>
<feature type="compositionally biased region" description="Basic and acidic residues" evidence="10">
    <location>
        <begin position="232"/>
        <end position="241"/>
    </location>
</feature>
<feature type="compositionally biased region" description="Basic residues" evidence="10">
    <location>
        <begin position="306"/>
        <end position="315"/>
    </location>
</feature>
<evidence type="ECO:0000256" key="5">
    <source>
        <dbReference type="ARBA" id="ARBA00022603"/>
    </source>
</evidence>
<feature type="compositionally biased region" description="Acidic residues" evidence="10">
    <location>
        <begin position="286"/>
        <end position="298"/>
    </location>
</feature>
<proteinExistence type="inferred from homology"/>
<reference evidence="11" key="1">
    <citation type="submission" date="2021-01" db="EMBL/GenBank/DDBJ databases">
        <title>A chromosome-scale assembly of European eel, Anguilla anguilla.</title>
        <authorList>
            <person name="Henkel C."/>
            <person name="Jong-Raadsen S.A."/>
            <person name="Dufour S."/>
            <person name="Weltzien F.-A."/>
            <person name="Palstra A.P."/>
            <person name="Pelster B."/>
            <person name="Spaink H.P."/>
            <person name="Van Den Thillart G.E."/>
            <person name="Jansen H."/>
            <person name="Zahm M."/>
            <person name="Klopp C."/>
            <person name="Cedric C."/>
            <person name="Louis A."/>
            <person name="Berthelot C."/>
            <person name="Parey E."/>
            <person name="Roest Crollius H."/>
            <person name="Montfort J."/>
            <person name="Robinson-Rechavi M."/>
            <person name="Bucao C."/>
            <person name="Bouchez O."/>
            <person name="Gislard M."/>
            <person name="Lluch J."/>
            <person name="Milhes M."/>
            <person name="Lampietro C."/>
            <person name="Lopez Roques C."/>
            <person name="Donnadieu C."/>
            <person name="Braasch I."/>
            <person name="Desvignes T."/>
            <person name="Postlethwait J."/>
            <person name="Bobe J."/>
            <person name="Guiguen Y."/>
            <person name="Dirks R."/>
        </authorList>
    </citation>
    <scope>NUCLEOTIDE SEQUENCE</scope>
    <source>
        <strain evidence="11">Tag_6206</strain>
        <tissue evidence="11">Liver</tissue>
    </source>
</reference>
<dbReference type="InterPro" id="IPR042036">
    <property type="entry name" value="RRP8_N"/>
</dbReference>
<feature type="region of interest" description="Disordered" evidence="10">
    <location>
        <begin position="569"/>
        <end position="621"/>
    </location>
</feature>
<dbReference type="GO" id="GO:0000183">
    <property type="term" value="P:rDNA heterochromatin formation"/>
    <property type="evidence" value="ECO:0007669"/>
    <property type="project" value="TreeGrafter"/>
</dbReference>
<dbReference type="GO" id="GO:0008168">
    <property type="term" value="F:methyltransferase activity"/>
    <property type="evidence" value="ECO:0007669"/>
    <property type="project" value="UniProtKB-KW"/>
</dbReference>
<keyword evidence="8 9" id="KW-0539">Nucleus</keyword>
<feature type="compositionally biased region" description="Basic and acidic residues" evidence="10">
    <location>
        <begin position="133"/>
        <end position="147"/>
    </location>
</feature>
<evidence type="ECO:0000256" key="9">
    <source>
        <dbReference type="RuleBase" id="RU365074"/>
    </source>
</evidence>